<comment type="similarity">
    <text evidence="6">Belongs to the ABC-4 integral membrane protein family.</text>
</comment>
<sequence>MAMTMSSMIEMMGDIFKIIRGVLVVIAAIALVVASIGIMNTMLMSVMERTHEIGVMKAIGAKSSDVLSLFLLESSMVSLVGGVAGCGLGWGGAVFLSFLASAASGLEIAAIVKPEVILGGIAVALIVGVLSGFYPARKASKMSPVEAVRYG</sequence>
<dbReference type="AlphaFoldDB" id="A0A7G9YYN2"/>
<evidence type="ECO:0000256" key="5">
    <source>
        <dbReference type="ARBA" id="ARBA00023136"/>
    </source>
</evidence>
<accession>A0A7G9YYN2</accession>
<keyword evidence="2" id="KW-1003">Cell membrane</keyword>
<gene>
    <name evidence="9" type="ORF">GJIJNDME_00001</name>
</gene>
<feature type="transmembrane region" description="Helical" evidence="7">
    <location>
        <begin position="117"/>
        <end position="136"/>
    </location>
</feature>
<dbReference type="GO" id="GO:0022857">
    <property type="term" value="F:transmembrane transporter activity"/>
    <property type="evidence" value="ECO:0007669"/>
    <property type="project" value="TreeGrafter"/>
</dbReference>
<dbReference type="InterPro" id="IPR003838">
    <property type="entry name" value="ABC3_permease_C"/>
</dbReference>
<reference evidence="9" key="1">
    <citation type="submission" date="2020-06" db="EMBL/GenBank/DDBJ databases">
        <title>Unique genomic features of the anaerobic methanotrophic archaea.</title>
        <authorList>
            <person name="Chadwick G.L."/>
            <person name="Skennerton C.T."/>
            <person name="Laso-Perez R."/>
            <person name="Leu A.O."/>
            <person name="Speth D.R."/>
            <person name="Yu H."/>
            <person name="Morgan-Lang C."/>
            <person name="Hatzenpichler R."/>
            <person name="Goudeau D."/>
            <person name="Malmstrom R."/>
            <person name="Brazelton W.J."/>
            <person name="Woyke T."/>
            <person name="Hallam S.J."/>
            <person name="Tyson G.W."/>
            <person name="Wegener G."/>
            <person name="Boetius A."/>
            <person name="Orphan V."/>
        </authorList>
    </citation>
    <scope>NUCLEOTIDE SEQUENCE</scope>
</reference>
<evidence type="ECO:0000256" key="4">
    <source>
        <dbReference type="ARBA" id="ARBA00022989"/>
    </source>
</evidence>
<dbReference type="Pfam" id="PF02687">
    <property type="entry name" value="FtsX"/>
    <property type="match status" value="1"/>
</dbReference>
<dbReference type="InterPro" id="IPR050250">
    <property type="entry name" value="Macrolide_Exporter_MacB"/>
</dbReference>
<evidence type="ECO:0000259" key="8">
    <source>
        <dbReference type="Pfam" id="PF02687"/>
    </source>
</evidence>
<dbReference type="PANTHER" id="PTHR30572:SF4">
    <property type="entry name" value="ABC TRANSPORTER PERMEASE YTRF"/>
    <property type="match status" value="1"/>
</dbReference>
<keyword evidence="5 7" id="KW-0472">Membrane</keyword>
<dbReference type="GO" id="GO:0005886">
    <property type="term" value="C:plasma membrane"/>
    <property type="evidence" value="ECO:0007669"/>
    <property type="project" value="UniProtKB-SubCell"/>
</dbReference>
<keyword evidence="4 7" id="KW-1133">Transmembrane helix</keyword>
<evidence type="ECO:0000313" key="9">
    <source>
        <dbReference type="EMBL" id="QNO53116.1"/>
    </source>
</evidence>
<protein>
    <recommendedName>
        <fullName evidence="8">ABC3 transporter permease C-terminal domain-containing protein</fullName>
    </recommendedName>
</protein>
<feature type="domain" description="ABC3 transporter permease C-terminal" evidence="8">
    <location>
        <begin position="25"/>
        <end position="144"/>
    </location>
</feature>
<comment type="subcellular location">
    <subcellularLocation>
        <location evidence="1">Cell membrane</location>
        <topology evidence="1">Multi-pass membrane protein</topology>
    </subcellularLocation>
</comment>
<dbReference type="EMBL" id="MT631532">
    <property type="protein sequence ID" value="QNO53116.1"/>
    <property type="molecule type" value="Genomic_DNA"/>
</dbReference>
<proteinExistence type="inferred from homology"/>
<feature type="transmembrane region" description="Helical" evidence="7">
    <location>
        <begin position="21"/>
        <end position="46"/>
    </location>
</feature>
<dbReference type="PANTHER" id="PTHR30572">
    <property type="entry name" value="MEMBRANE COMPONENT OF TRANSPORTER-RELATED"/>
    <property type="match status" value="1"/>
</dbReference>
<evidence type="ECO:0000256" key="6">
    <source>
        <dbReference type="ARBA" id="ARBA00038076"/>
    </source>
</evidence>
<evidence type="ECO:0000256" key="1">
    <source>
        <dbReference type="ARBA" id="ARBA00004651"/>
    </source>
</evidence>
<organism evidence="9">
    <name type="scientific">Candidatus Methanophagaceae archaeon ANME-1 ERB6</name>
    <dbReference type="NCBI Taxonomy" id="2759912"/>
    <lineage>
        <taxon>Archaea</taxon>
        <taxon>Methanobacteriati</taxon>
        <taxon>Methanobacteriota</taxon>
        <taxon>Stenosarchaea group</taxon>
        <taxon>Methanomicrobia</taxon>
        <taxon>Candidatus Methanophagales</taxon>
        <taxon>Candidatus Methanophagaceae</taxon>
    </lineage>
</organism>
<keyword evidence="3 7" id="KW-0812">Transmembrane</keyword>
<name>A0A7G9YYN2_9EURY</name>
<evidence type="ECO:0000256" key="3">
    <source>
        <dbReference type="ARBA" id="ARBA00022692"/>
    </source>
</evidence>
<evidence type="ECO:0000256" key="7">
    <source>
        <dbReference type="SAM" id="Phobius"/>
    </source>
</evidence>
<evidence type="ECO:0000256" key="2">
    <source>
        <dbReference type="ARBA" id="ARBA00022475"/>
    </source>
</evidence>